<dbReference type="Proteomes" id="UP000271098">
    <property type="component" value="Unassembled WGS sequence"/>
</dbReference>
<organism evidence="4">
    <name type="scientific">Gongylonema pulchrum</name>
    <dbReference type="NCBI Taxonomy" id="637853"/>
    <lineage>
        <taxon>Eukaryota</taxon>
        <taxon>Metazoa</taxon>
        <taxon>Ecdysozoa</taxon>
        <taxon>Nematoda</taxon>
        <taxon>Chromadorea</taxon>
        <taxon>Rhabditida</taxon>
        <taxon>Spirurina</taxon>
        <taxon>Spiruromorpha</taxon>
        <taxon>Spiruroidea</taxon>
        <taxon>Gongylonematidae</taxon>
        <taxon>Gongylonema</taxon>
    </lineage>
</organism>
<sequence length="81" mass="9062">MVLSESVSVLFRLMMLIAFDPYTLQLIETDPLAAYHVSWSTEALTTDLLLSLMQHGVVSLKSAKALEKGGRRELEARYFTG</sequence>
<keyword evidence="3" id="KW-1185">Reference proteome</keyword>
<feature type="signal peptide" evidence="1">
    <location>
        <begin position="1"/>
        <end position="25"/>
    </location>
</feature>
<dbReference type="WBParaSite" id="GPUH_0002443301-mRNA-1">
    <property type="protein sequence ID" value="GPUH_0002443301-mRNA-1"/>
    <property type="gene ID" value="GPUH_0002443301"/>
</dbReference>
<dbReference type="AlphaFoldDB" id="A0A183ETW2"/>
<evidence type="ECO:0000313" key="2">
    <source>
        <dbReference type="EMBL" id="VDN42791.1"/>
    </source>
</evidence>
<accession>A0A183ETW2</accession>
<protein>
    <submittedName>
        <fullName evidence="4">Transposase</fullName>
    </submittedName>
</protein>
<proteinExistence type="predicted"/>
<evidence type="ECO:0000313" key="3">
    <source>
        <dbReference type="Proteomes" id="UP000271098"/>
    </source>
</evidence>
<reference evidence="2 3" key="2">
    <citation type="submission" date="2018-11" db="EMBL/GenBank/DDBJ databases">
        <authorList>
            <consortium name="Pathogen Informatics"/>
        </authorList>
    </citation>
    <scope>NUCLEOTIDE SEQUENCE [LARGE SCALE GENOMIC DNA]</scope>
</reference>
<evidence type="ECO:0000256" key="1">
    <source>
        <dbReference type="SAM" id="SignalP"/>
    </source>
</evidence>
<dbReference type="EMBL" id="UYRT01101038">
    <property type="protein sequence ID" value="VDN42791.1"/>
    <property type="molecule type" value="Genomic_DNA"/>
</dbReference>
<gene>
    <name evidence="2" type="ORF">GPUH_LOCUS24404</name>
</gene>
<evidence type="ECO:0000313" key="4">
    <source>
        <dbReference type="WBParaSite" id="GPUH_0002443301-mRNA-1"/>
    </source>
</evidence>
<keyword evidence="1" id="KW-0732">Signal</keyword>
<feature type="chain" id="PRO_5043139277" evidence="1">
    <location>
        <begin position="26"/>
        <end position="81"/>
    </location>
</feature>
<reference evidence="4" key="1">
    <citation type="submission" date="2016-06" db="UniProtKB">
        <authorList>
            <consortium name="WormBaseParasite"/>
        </authorList>
    </citation>
    <scope>IDENTIFICATION</scope>
</reference>
<name>A0A183ETW2_9BILA</name>